<dbReference type="GO" id="GO:0016787">
    <property type="term" value="F:hydrolase activity"/>
    <property type="evidence" value="ECO:0007669"/>
    <property type="project" value="UniProtKB-KW"/>
</dbReference>
<dbReference type="SUPFAM" id="SSF53187">
    <property type="entry name" value="Zn-dependent exopeptidases"/>
    <property type="match status" value="1"/>
</dbReference>
<keyword evidence="10" id="KW-1185">Reference proteome</keyword>
<reference evidence="10" key="1">
    <citation type="submission" date="2016-10" db="EMBL/GenBank/DDBJ databases">
        <authorList>
            <person name="Varghese N."/>
            <person name="Submissions S."/>
        </authorList>
    </citation>
    <scope>NUCLEOTIDE SEQUENCE [LARGE SCALE GENOMIC DNA]</scope>
    <source>
        <strain evidence="10">DSM 5918</strain>
    </source>
</reference>
<dbReference type="SUPFAM" id="SSF55031">
    <property type="entry name" value="Bacterial exopeptidase dimerisation domain"/>
    <property type="match status" value="1"/>
</dbReference>
<comment type="cofactor">
    <cofactor evidence="1">
        <name>Co(2+)</name>
        <dbReference type="ChEBI" id="CHEBI:48828"/>
    </cofactor>
</comment>
<dbReference type="Gene3D" id="3.30.70.360">
    <property type="match status" value="1"/>
</dbReference>
<evidence type="ECO:0000256" key="5">
    <source>
        <dbReference type="ARBA" id="ARBA00022801"/>
    </source>
</evidence>
<accession>A0A1I3Q7R6</accession>
<evidence type="ECO:0000256" key="1">
    <source>
        <dbReference type="ARBA" id="ARBA00001941"/>
    </source>
</evidence>
<dbReference type="NCBIfam" id="NF010589">
    <property type="entry name" value="PRK13983.1"/>
    <property type="match status" value="1"/>
</dbReference>
<dbReference type="InterPro" id="IPR050072">
    <property type="entry name" value="Peptidase_M20A"/>
</dbReference>
<dbReference type="Proteomes" id="UP000198635">
    <property type="component" value="Unassembled WGS sequence"/>
</dbReference>
<proteinExistence type="inferred from homology"/>
<comment type="cofactor">
    <cofactor evidence="2">
        <name>Zn(2+)</name>
        <dbReference type="ChEBI" id="CHEBI:29105"/>
    </cofactor>
</comment>
<dbReference type="InterPro" id="IPR036264">
    <property type="entry name" value="Bact_exopeptidase_dim_dom"/>
</dbReference>
<evidence type="ECO:0000313" key="10">
    <source>
        <dbReference type="Proteomes" id="UP000198635"/>
    </source>
</evidence>
<dbReference type="InterPro" id="IPR011650">
    <property type="entry name" value="Peptidase_M20_dimer"/>
</dbReference>
<dbReference type="PANTHER" id="PTHR43808">
    <property type="entry name" value="ACETYLORNITHINE DEACETYLASE"/>
    <property type="match status" value="1"/>
</dbReference>
<sequence length="409" mass="44661">MLSTVLELLENSRDELLRLQTDLVAIPALGPTNGGQGEKMKVEYLADHVARFQGVQTETIKAPDENVDCGYRPNLIIRRPGKSPRTLWLIAHTDVVPTGDLSLWQGDPFVLRQEGDLIYGRGVEDNHQGMVSALLLLRALETTQARTDLSLGILLAADEETGNTHGIEYIMRHHPHVFAPDDLIVIPDFGTPDGQAIEVAEKSVLWLRFTVRGKQCHASTPEAGVNSLIGASALILALDRLHTVFDACDPLFDPPISTFAPTKMEANVPNVNTIPGQDVFHLDCRVLPTYPLEDIEREVRTICDKVELERGVRIAFAPVVKEQAAPATPADCEAVIRLTAALQKTRGLEARVIGIGGGTVAAAFRKRGLPAVCWSTLMHTAHQPNEHCSVTATIADARVFAHLLFDDQA</sequence>
<dbReference type="STRING" id="52560.SAMN04488082_102231"/>
<dbReference type="EMBL" id="FORX01000002">
    <property type="protein sequence ID" value="SFJ29421.1"/>
    <property type="molecule type" value="Genomic_DNA"/>
</dbReference>
<evidence type="ECO:0000256" key="2">
    <source>
        <dbReference type="ARBA" id="ARBA00001947"/>
    </source>
</evidence>
<dbReference type="PANTHER" id="PTHR43808:SF32">
    <property type="entry name" value="ARGE_DAPE-RELATED DEACYLASE"/>
    <property type="match status" value="1"/>
</dbReference>
<feature type="domain" description="Peptidase M20 dimerisation" evidence="8">
    <location>
        <begin position="200"/>
        <end position="307"/>
    </location>
</feature>
<gene>
    <name evidence="9" type="ORF">SAMN04488082_102231</name>
</gene>
<dbReference type="Pfam" id="PF01546">
    <property type="entry name" value="Peptidase_M20"/>
    <property type="match status" value="1"/>
</dbReference>
<dbReference type="InterPro" id="IPR002933">
    <property type="entry name" value="Peptidase_M20"/>
</dbReference>
<name>A0A1I3Q7R6_9BACT</name>
<keyword evidence="5" id="KW-0378">Hydrolase</keyword>
<comment type="similarity">
    <text evidence="3">Belongs to the peptidase M20A family.</text>
</comment>
<evidence type="ECO:0000259" key="8">
    <source>
        <dbReference type="Pfam" id="PF07687"/>
    </source>
</evidence>
<evidence type="ECO:0000256" key="6">
    <source>
        <dbReference type="ARBA" id="ARBA00022833"/>
    </source>
</evidence>
<dbReference type="NCBIfam" id="TIGR01910">
    <property type="entry name" value="DapE-ArgE"/>
    <property type="match status" value="1"/>
</dbReference>
<organism evidence="9 10">
    <name type="scientific">Desulfomicrobium apsheronum</name>
    <dbReference type="NCBI Taxonomy" id="52560"/>
    <lineage>
        <taxon>Bacteria</taxon>
        <taxon>Pseudomonadati</taxon>
        <taxon>Thermodesulfobacteriota</taxon>
        <taxon>Desulfovibrionia</taxon>
        <taxon>Desulfovibrionales</taxon>
        <taxon>Desulfomicrobiaceae</taxon>
        <taxon>Desulfomicrobium</taxon>
    </lineage>
</organism>
<dbReference type="AlphaFoldDB" id="A0A1I3Q7R6"/>
<protein>
    <submittedName>
        <fullName evidence="9">Succinyl-diaminopimelate desuccinylase</fullName>
    </submittedName>
</protein>
<keyword evidence="6" id="KW-0862">Zinc</keyword>
<dbReference type="OrthoDB" id="5443984at2"/>
<keyword evidence="7" id="KW-0170">Cobalt</keyword>
<dbReference type="Pfam" id="PF07687">
    <property type="entry name" value="M20_dimer"/>
    <property type="match status" value="1"/>
</dbReference>
<dbReference type="Gene3D" id="3.40.630.10">
    <property type="entry name" value="Zn peptidases"/>
    <property type="match status" value="2"/>
</dbReference>
<evidence type="ECO:0000256" key="3">
    <source>
        <dbReference type="ARBA" id="ARBA00006247"/>
    </source>
</evidence>
<keyword evidence="4" id="KW-0479">Metal-binding</keyword>
<dbReference type="InterPro" id="IPR010182">
    <property type="entry name" value="ArgE/DapE"/>
</dbReference>
<dbReference type="GO" id="GO:0046872">
    <property type="term" value="F:metal ion binding"/>
    <property type="evidence" value="ECO:0007669"/>
    <property type="project" value="UniProtKB-KW"/>
</dbReference>
<evidence type="ECO:0000256" key="4">
    <source>
        <dbReference type="ARBA" id="ARBA00022723"/>
    </source>
</evidence>
<evidence type="ECO:0000256" key="7">
    <source>
        <dbReference type="ARBA" id="ARBA00023285"/>
    </source>
</evidence>
<evidence type="ECO:0000313" key="9">
    <source>
        <dbReference type="EMBL" id="SFJ29421.1"/>
    </source>
</evidence>
<dbReference type="RefSeq" id="WP_092372697.1">
    <property type="nucleotide sequence ID" value="NZ_FORX01000002.1"/>
</dbReference>